<keyword evidence="1" id="KW-0433">Leucine-rich repeat</keyword>
<keyword evidence="2" id="KW-0677">Repeat</keyword>
<dbReference type="InterPro" id="IPR050836">
    <property type="entry name" value="SDS22/Internalin_LRR"/>
</dbReference>
<dbReference type="EMBL" id="RIAR02000001">
    <property type="protein sequence ID" value="NSL88363.1"/>
    <property type="molecule type" value="Genomic_DNA"/>
</dbReference>
<evidence type="ECO:0000256" key="2">
    <source>
        <dbReference type="ARBA" id="ARBA00022737"/>
    </source>
</evidence>
<reference evidence="3" key="1">
    <citation type="submission" date="2020-05" db="EMBL/GenBank/DDBJ databases">
        <title>Chitinophaga laudate sp. nov., isolated from a tropical peat swamp.</title>
        <authorList>
            <person name="Goh C.B.S."/>
            <person name="Lee M.S."/>
            <person name="Parimannan S."/>
            <person name="Pasbakhsh P."/>
            <person name="Yule C.M."/>
            <person name="Rajandas H."/>
            <person name="Loke S."/>
            <person name="Croft L."/>
            <person name="Tan J.B.L."/>
        </authorList>
    </citation>
    <scope>NUCLEOTIDE SEQUENCE</scope>
    <source>
        <strain evidence="3">Mgbs1</strain>
    </source>
</reference>
<dbReference type="PANTHER" id="PTHR46652">
    <property type="entry name" value="LEUCINE-RICH REPEAT AND IQ DOMAIN-CONTAINING PROTEIN 1-RELATED"/>
    <property type="match status" value="1"/>
</dbReference>
<dbReference type="InterPro" id="IPR032675">
    <property type="entry name" value="LRR_dom_sf"/>
</dbReference>
<sequence length="256" mass="29194">MKKILYTTCAAFMLVIVFRMDAGAQNVKFEDDNFKQAVLAQGVDTNGDGEVQLSEAKVVTKLYVDKASITSLAGIKSFVNLEEFGCYDNDLKVLDMAGMKTVRAIYAFNNKLINANLRGMTNLENIYLSYNKLTNVDLSTCKNLVEVKMDHNALRKLELNNYARLEVIEVQNNVITEFSCVNNLALKRLQITYNYLSKVDLTSCKNLEWVWIYNNEFLQELKIKGLRKLRELDCTPPHRLTNLNMSGTVSLAKFTW</sequence>
<gene>
    <name evidence="3" type="ORF">ECE50_016105</name>
</gene>
<organism evidence="3 4">
    <name type="scientific">Chitinophaga solisilvae</name>
    <dbReference type="NCBI Taxonomy" id="1233460"/>
    <lineage>
        <taxon>Bacteria</taxon>
        <taxon>Pseudomonadati</taxon>
        <taxon>Bacteroidota</taxon>
        <taxon>Chitinophagia</taxon>
        <taxon>Chitinophagales</taxon>
        <taxon>Chitinophagaceae</taxon>
        <taxon>Chitinophaga</taxon>
    </lineage>
</organism>
<protein>
    <submittedName>
        <fullName evidence="3">Leucine-rich repeat domain-containing protein</fullName>
    </submittedName>
</protein>
<dbReference type="PANTHER" id="PTHR46652:SF8">
    <property type="entry name" value="LEUCINE RICH REPEAT CONTAINING 23"/>
    <property type="match status" value="1"/>
</dbReference>
<accession>A0A433WAW7</accession>
<evidence type="ECO:0000313" key="3">
    <source>
        <dbReference type="EMBL" id="NSL88363.1"/>
    </source>
</evidence>
<comment type="caution">
    <text evidence="3">The sequence shown here is derived from an EMBL/GenBank/DDBJ whole genome shotgun (WGS) entry which is preliminary data.</text>
</comment>
<name>A0A433WAW7_9BACT</name>
<dbReference type="Gene3D" id="3.80.10.10">
    <property type="entry name" value="Ribonuclease Inhibitor"/>
    <property type="match status" value="1"/>
</dbReference>
<dbReference type="AlphaFoldDB" id="A0A433WAW7"/>
<dbReference type="Proteomes" id="UP000281028">
    <property type="component" value="Unassembled WGS sequence"/>
</dbReference>
<evidence type="ECO:0000313" key="4">
    <source>
        <dbReference type="Proteomes" id="UP000281028"/>
    </source>
</evidence>
<evidence type="ECO:0000256" key="1">
    <source>
        <dbReference type="ARBA" id="ARBA00022614"/>
    </source>
</evidence>
<keyword evidence="4" id="KW-1185">Reference proteome</keyword>
<proteinExistence type="predicted"/>
<dbReference type="OrthoDB" id="1110367at2"/>
<dbReference type="SUPFAM" id="SSF52058">
    <property type="entry name" value="L domain-like"/>
    <property type="match status" value="1"/>
</dbReference>